<feature type="region of interest" description="Disordered" evidence="7">
    <location>
        <begin position="1062"/>
        <end position="1083"/>
    </location>
</feature>
<dbReference type="PANTHER" id="PTHR46006:SF6">
    <property type="entry name" value="INTERSECTIN-2 ISOFORM X1"/>
    <property type="match status" value="1"/>
</dbReference>
<dbReference type="PROSITE" id="PS50010">
    <property type="entry name" value="DH_2"/>
    <property type="match status" value="1"/>
</dbReference>
<dbReference type="Pfam" id="PF14604">
    <property type="entry name" value="SH3_9"/>
    <property type="match status" value="1"/>
</dbReference>
<evidence type="ECO:0000259" key="9">
    <source>
        <dbReference type="PROSITE" id="PS50003"/>
    </source>
</evidence>
<feature type="region of interest" description="Disordered" evidence="7">
    <location>
        <begin position="454"/>
        <end position="480"/>
    </location>
</feature>
<dbReference type="InterPro" id="IPR002048">
    <property type="entry name" value="EF_hand_dom"/>
</dbReference>
<dbReference type="SUPFAM" id="SSF47473">
    <property type="entry name" value="EF-hand"/>
    <property type="match status" value="2"/>
</dbReference>
<comment type="caution">
    <text evidence="13">The sequence shown here is derived from an EMBL/GenBank/DDBJ whole genome shotgun (WGS) entry which is preliminary data.</text>
</comment>
<dbReference type="Proteomes" id="UP001165289">
    <property type="component" value="Unassembled WGS sequence"/>
</dbReference>
<feature type="domain" description="SH3" evidence="8">
    <location>
        <begin position="1350"/>
        <end position="1408"/>
    </location>
</feature>
<evidence type="ECO:0000256" key="1">
    <source>
        <dbReference type="ARBA" id="ARBA00004496"/>
    </source>
</evidence>
<evidence type="ECO:0000313" key="13">
    <source>
        <dbReference type="EMBL" id="KAI6649449.1"/>
    </source>
</evidence>
<dbReference type="SUPFAM" id="SSF50729">
    <property type="entry name" value="PH domain-like"/>
    <property type="match status" value="1"/>
</dbReference>
<dbReference type="EMBL" id="JAKMXF010000321">
    <property type="protein sequence ID" value="KAI6649449.1"/>
    <property type="molecule type" value="Genomic_DNA"/>
</dbReference>
<feature type="compositionally biased region" description="Polar residues" evidence="7">
    <location>
        <begin position="1218"/>
        <end position="1234"/>
    </location>
</feature>
<keyword evidence="3" id="KW-0963">Cytoplasm</keyword>
<evidence type="ECO:0000256" key="7">
    <source>
        <dbReference type="SAM" id="MobiDB-lite"/>
    </source>
</evidence>
<feature type="region of interest" description="Disordered" evidence="7">
    <location>
        <begin position="1218"/>
        <end position="1273"/>
    </location>
</feature>
<dbReference type="PROSITE" id="PS50002">
    <property type="entry name" value="SH3"/>
    <property type="match status" value="5"/>
</dbReference>
<dbReference type="SMART" id="SM00325">
    <property type="entry name" value="RhoGEF"/>
    <property type="match status" value="1"/>
</dbReference>
<proteinExistence type="predicted"/>
<feature type="compositionally biased region" description="Polar residues" evidence="7">
    <location>
        <begin position="460"/>
        <end position="480"/>
    </location>
</feature>
<comment type="subcellular location">
    <subcellularLocation>
        <location evidence="1">Cytoplasm</location>
    </subcellularLocation>
</comment>
<keyword evidence="14" id="KW-1185">Reference proteome</keyword>
<dbReference type="SMART" id="SM00233">
    <property type="entry name" value="PH"/>
    <property type="match status" value="1"/>
</dbReference>
<keyword evidence="6" id="KW-0175">Coiled coil</keyword>
<dbReference type="Pfam" id="PF12763">
    <property type="entry name" value="EH"/>
    <property type="match status" value="2"/>
</dbReference>
<dbReference type="PROSITE" id="PS50222">
    <property type="entry name" value="EF_HAND_2"/>
    <property type="match status" value="2"/>
</dbReference>
<dbReference type="InterPro" id="IPR035899">
    <property type="entry name" value="DBL_dom_sf"/>
</dbReference>
<dbReference type="GO" id="GO:0005737">
    <property type="term" value="C:cytoplasm"/>
    <property type="evidence" value="ECO:0007669"/>
    <property type="project" value="UniProtKB-SubCell"/>
</dbReference>
<feature type="domain" description="SH3" evidence="8">
    <location>
        <begin position="1413"/>
        <end position="1472"/>
    </location>
</feature>
<dbReference type="InterPro" id="IPR000219">
    <property type="entry name" value="DH_dom"/>
</dbReference>
<dbReference type="Gene3D" id="2.30.30.40">
    <property type="entry name" value="SH3 Domains"/>
    <property type="match status" value="6"/>
</dbReference>
<dbReference type="Pfam" id="PF00018">
    <property type="entry name" value="SH3_1"/>
    <property type="match status" value="4"/>
</dbReference>
<dbReference type="Pfam" id="PF00621">
    <property type="entry name" value="RhoGEF"/>
    <property type="match status" value="1"/>
</dbReference>
<evidence type="ECO:0000259" key="11">
    <source>
        <dbReference type="PROSITE" id="PS50031"/>
    </source>
</evidence>
<dbReference type="InterPro" id="IPR051480">
    <property type="entry name" value="Endocytic_GEF_Adapter"/>
</dbReference>
<dbReference type="SUPFAM" id="SSF48065">
    <property type="entry name" value="DBL homology domain (DH-domain)"/>
    <property type="match status" value="1"/>
</dbReference>
<feature type="region of interest" description="Disordered" evidence="7">
    <location>
        <begin position="686"/>
        <end position="733"/>
    </location>
</feature>
<dbReference type="PROSITE" id="PS50003">
    <property type="entry name" value="PH_DOMAIN"/>
    <property type="match status" value="1"/>
</dbReference>
<dbReference type="PROSITE" id="PS00018">
    <property type="entry name" value="EF_HAND_1"/>
    <property type="match status" value="1"/>
</dbReference>
<dbReference type="InterPro" id="IPR001452">
    <property type="entry name" value="SH3_domain"/>
</dbReference>
<feature type="domain" description="SH3" evidence="8">
    <location>
        <begin position="949"/>
        <end position="1009"/>
    </location>
</feature>
<feature type="domain" description="EH" evidence="11">
    <location>
        <begin position="13"/>
        <end position="102"/>
    </location>
</feature>
<name>A0AAV7JLZ8_9METZ</name>
<dbReference type="SMART" id="SM00027">
    <property type="entry name" value="EH"/>
    <property type="match status" value="2"/>
</dbReference>
<reference evidence="13 14" key="1">
    <citation type="journal article" date="2023" name="BMC Biol.">
        <title>The compact genome of the sponge Oopsacas minuta (Hexactinellida) is lacking key metazoan core genes.</title>
        <authorList>
            <person name="Santini S."/>
            <person name="Schenkelaars Q."/>
            <person name="Jourda C."/>
            <person name="Duchesne M."/>
            <person name="Belahbib H."/>
            <person name="Rocher C."/>
            <person name="Selva M."/>
            <person name="Riesgo A."/>
            <person name="Vervoort M."/>
            <person name="Leys S.P."/>
            <person name="Kodjabachian L."/>
            <person name="Le Bivic A."/>
            <person name="Borchiellini C."/>
            <person name="Claverie J.M."/>
            <person name="Renard E."/>
        </authorList>
    </citation>
    <scope>NUCLEOTIDE SEQUENCE [LARGE SCALE GENOMIC DNA]</scope>
    <source>
        <strain evidence="13">SPO-2</strain>
    </source>
</reference>
<evidence type="ECO:0000256" key="4">
    <source>
        <dbReference type="ARBA" id="ARBA00022837"/>
    </source>
</evidence>
<dbReference type="SUPFAM" id="SSF50044">
    <property type="entry name" value="SH3-domain"/>
    <property type="match status" value="6"/>
</dbReference>
<evidence type="ECO:0000256" key="6">
    <source>
        <dbReference type="SAM" id="Coils"/>
    </source>
</evidence>
<evidence type="ECO:0000256" key="5">
    <source>
        <dbReference type="PROSITE-ProRule" id="PRU00192"/>
    </source>
</evidence>
<dbReference type="PRINTS" id="PR00452">
    <property type="entry name" value="SH3DOMAIN"/>
</dbReference>
<dbReference type="Gene3D" id="2.30.29.30">
    <property type="entry name" value="Pleckstrin-homology domain (PH domain)/Phosphotyrosine-binding domain (PTB)"/>
    <property type="match status" value="1"/>
</dbReference>
<keyword evidence="2 5" id="KW-0728">SH3 domain</keyword>
<dbReference type="Gene3D" id="1.20.900.10">
    <property type="entry name" value="Dbl homology (DH) domain"/>
    <property type="match status" value="1"/>
</dbReference>
<feature type="domain" description="SH3" evidence="8">
    <location>
        <begin position="835"/>
        <end position="897"/>
    </location>
</feature>
<feature type="domain" description="EH" evidence="11">
    <location>
        <begin position="147"/>
        <end position="236"/>
    </location>
</feature>
<dbReference type="PANTHER" id="PTHR46006">
    <property type="entry name" value="RHO GUANINE NUCLEOTIDE EXCHANGE FACTOR AT 64C, ISOFORM A"/>
    <property type="match status" value="1"/>
</dbReference>
<dbReference type="Gene3D" id="1.10.238.10">
    <property type="entry name" value="EF-hand"/>
    <property type="match status" value="2"/>
</dbReference>
<dbReference type="Pfam" id="PF16652">
    <property type="entry name" value="PH_13"/>
    <property type="match status" value="1"/>
</dbReference>
<protein>
    <submittedName>
        <fullName evidence="13">Intersectin-1 isoform X5</fullName>
    </submittedName>
</protein>
<dbReference type="InterPro" id="IPR011993">
    <property type="entry name" value="PH-like_dom_sf"/>
</dbReference>
<gene>
    <name evidence="13" type="ORF">LOD99_11814</name>
</gene>
<evidence type="ECO:0000313" key="14">
    <source>
        <dbReference type="Proteomes" id="UP001165289"/>
    </source>
</evidence>
<feature type="region of interest" description="Disordered" evidence="7">
    <location>
        <begin position="810"/>
        <end position="831"/>
    </location>
</feature>
<evidence type="ECO:0000259" key="8">
    <source>
        <dbReference type="PROSITE" id="PS50002"/>
    </source>
</evidence>
<dbReference type="GO" id="GO:0005085">
    <property type="term" value="F:guanyl-nucleotide exchange factor activity"/>
    <property type="evidence" value="ECO:0007669"/>
    <property type="project" value="InterPro"/>
</dbReference>
<feature type="region of interest" description="Disordered" evidence="7">
    <location>
        <begin position="1161"/>
        <end position="1186"/>
    </location>
</feature>
<sequence>MMNSSAFSITPQESAQFQQKYIELVGNTLEPLSGDKVHSFFLTSGLSVEQLGKIWSLVDQEKKGSITYTQFQLAMSIMKNVRKGNPLPSFIPREVLITPSRPISPTYPAPLGTPSTPLAVLNLTSQPSYNRVSSPDSSNLPAIDTNIRRKYIQQFNTLDTARSGFLNGVQVKASMSKSFLSHTTLGKIWELSDIDKDGRLNSFEFVLTMHLIDCIKQGLTLPDKLPHYLLPSASQTSTLPLSFKNSPSPPQAQGGLLLSSDTFLPSQSNLSLQPAPIPQQPLSMSSVFPMDMYKQTDTGKQWSELGLGMFSDDSSETVRRTRKLSLEDMKRENFLRGQQFLQKRKSELFQQEDKRASEILQKRQSEEKIRVDRERAEHERRRTNSIKEIKLDQERERVRIRREQLEQERKRLNEELDSLKSQASSLQAEEEHLDMRKVDLESRLWHQEQFTTSLKRELQSEQSPETETNSQQDKTSLQAQLKTQTNRLTSLISRKELLKKHLKSRENVQSESLKNHDTLSENVTQLNTAIENNRRHKVSLDVSEQIAKDNLASVQTHLASVRKQTQDAKKKVQSMESGVRKKQLEVNSFFANRQKSITSIENKQIQIPVAKPVQTQSGFKFDPFGSLGVTSADEHATDTSTDLMNIFTSTQPVVDQNKVIKVPSVAKPQVKIESLYETAGNALFNTTPTKMNSAQQPNQQHKSLEQLKQKPRQKHRNKKQQQQIQKEDIFVSPNEKIIPSTSPPIHTNPTPQYDTYVDSNTLLEYAKSAKQLASEKATQRPASMFVSSESDLTSVQDNILYQQVGIDDLSITKPPKPTKYPASKPNSSLVASAPSSSHRLSALYDFEANEEGVLSFKKGDVLSWRSEYDGPDDGWVGAEVNGKCGIVPESYVQKLPLRTAPPIPVPYSDNNKELVETQNSKPVEDIYAQPQKYLPRSALGGKDPDEQVVDSYQVEAKVNYKGRTTEQLNFEKGAIITVTKEKTQSKWLYGSYNDKYGWFPKFSIKEIPTTTNAQTPSVKPNPSQLTITMNSTQFDDSFERSSIVPMEKATHDITSALDTILSTKSEDKPAKGKQTDKLPTANPETDQQELHLALYDFNGTQEGDLVFKKHDKILISQTIDKWMYGELNGKSGYLPASYVAKISQPQEIDDTSPLYDNIQAPIAPKRTHPTPLLPNKPIKSSAEPTVSKLSVVHDIKSKMEQTNTVYTGSIELNKTQDLSQTLSTSHSQPSTTKPQAAPRPQAKLLSSSPIAPVSSDVTGQEEQSITPFSTPASMRFKQRGGDFSFQAGDTLHISMSKANGKWYYGRVESTGSSGWFPCSFIPTKPSETTVALQTKQIQAGPPEVRSYSPQIGAYYVALYDYHQAYDQDLTFKKGDNIKLVSVEGEWATGEFNGKTGYFPLKYVEKSHHTVDQIKSPKYTAVFSYTSQNDDEISFSPGDVINLLSKSTEKWWRGELNGKIGAFPANYALEQREAIKQEDTSSIEKELEFVITEILSSELAYLTDLQLVDELFFQPIEKNRLLTQSQLKPIMVNWRDLVGVSRRMVEGMQSDRDMQKSFEVMAELFYSQISSLQRFVTWCSSQSNAISLLQKKLEGDASIRELQSIWSQDPRTAHLPISSFMLKPMQRITKYQLFMKRLLEICPASNTTLKSKLDSALSQLENICLEANEGVRAHENATKVKWVMNHLEFSENEVICKNIIHSKSEITRKLLYTGKLVKTNSNKELVGFLFDDLLLFTRPSKNLFQRHISTSDLFEDDECKLINYRCPFKLSNIVSVKQCVGDECCFLMEVFDTLENQIRSLQLRAESHANCKNWIKLLEEGTKRCREDKQFEVLCFIKMDKQTDKIERVGNKSAARTYETQTKGYGFKCVRKEEMEEIVDRLCQVRTRVPDHKRTGAGHEIGIQNSYLWKGFN</sequence>
<dbReference type="SMART" id="SM00326">
    <property type="entry name" value="SH3"/>
    <property type="match status" value="6"/>
</dbReference>
<accession>A0AAV7JLZ8</accession>
<feature type="domain" description="SH3" evidence="8">
    <location>
        <begin position="1086"/>
        <end position="1144"/>
    </location>
</feature>
<dbReference type="PROSITE" id="PS50031">
    <property type="entry name" value="EH"/>
    <property type="match status" value="2"/>
</dbReference>
<feature type="compositionally biased region" description="Basic and acidic residues" evidence="7">
    <location>
        <begin position="1064"/>
        <end position="1076"/>
    </location>
</feature>
<organism evidence="13 14">
    <name type="scientific">Oopsacas minuta</name>
    <dbReference type="NCBI Taxonomy" id="111878"/>
    <lineage>
        <taxon>Eukaryota</taxon>
        <taxon>Metazoa</taxon>
        <taxon>Porifera</taxon>
        <taxon>Hexactinellida</taxon>
        <taxon>Hexasterophora</taxon>
        <taxon>Lyssacinosida</taxon>
        <taxon>Leucopsacidae</taxon>
        <taxon>Oopsacas</taxon>
    </lineage>
</organism>
<feature type="domain" description="EF-hand" evidence="12">
    <location>
        <begin position="46"/>
        <end position="81"/>
    </location>
</feature>
<dbReference type="InterPro" id="IPR001849">
    <property type="entry name" value="PH_domain"/>
</dbReference>
<dbReference type="GO" id="GO:0035025">
    <property type="term" value="P:positive regulation of Rho protein signal transduction"/>
    <property type="evidence" value="ECO:0007669"/>
    <property type="project" value="TreeGrafter"/>
</dbReference>
<feature type="compositionally biased region" description="Polar residues" evidence="7">
    <location>
        <begin position="686"/>
        <end position="701"/>
    </location>
</feature>
<dbReference type="InterPro" id="IPR000261">
    <property type="entry name" value="EH_dom"/>
</dbReference>
<dbReference type="SMART" id="SM00054">
    <property type="entry name" value="EFh"/>
    <property type="match status" value="2"/>
</dbReference>
<evidence type="ECO:0000259" key="10">
    <source>
        <dbReference type="PROSITE" id="PS50010"/>
    </source>
</evidence>
<feature type="domain" description="PH" evidence="9">
    <location>
        <begin position="1708"/>
        <end position="1822"/>
    </location>
</feature>
<evidence type="ECO:0000256" key="2">
    <source>
        <dbReference type="ARBA" id="ARBA00022443"/>
    </source>
</evidence>
<feature type="compositionally biased region" description="Basic residues" evidence="7">
    <location>
        <begin position="709"/>
        <end position="719"/>
    </location>
</feature>
<dbReference type="InterPro" id="IPR018247">
    <property type="entry name" value="EF_Hand_1_Ca_BS"/>
</dbReference>
<evidence type="ECO:0000259" key="12">
    <source>
        <dbReference type="PROSITE" id="PS50222"/>
    </source>
</evidence>
<dbReference type="CDD" id="cd00052">
    <property type="entry name" value="EH"/>
    <property type="match status" value="1"/>
</dbReference>
<keyword evidence="4" id="KW-0106">Calcium</keyword>
<feature type="coiled-coil region" evidence="6">
    <location>
        <begin position="388"/>
        <end position="436"/>
    </location>
</feature>
<feature type="domain" description="DH" evidence="10">
    <location>
        <begin position="1485"/>
        <end position="1669"/>
    </location>
</feature>
<dbReference type="GO" id="GO:0005509">
    <property type="term" value="F:calcium ion binding"/>
    <property type="evidence" value="ECO:0007669"/>
    <property type="project" value="InterPro"/>
</dbReference>
<dbReference type="InterPro" id="IPR011992">
    <property type="entry name" value="EF-hand-dom_pair"/>
</dbReference>
<feature type="compositionally biased region" description="Polar residues" evidence="7">
    <location>
        <begin position="1244"/>
        <end position="1272"/>
    </location>
</feature>
<evidence type="ECO:0000256" key="3">
    <source>
        <dbReference type="ARBA" id="ARBA00022490"/>
    </source>
</evidence>
<dbReference type="InterPro" id="IPR036028">
    <property type="entry name" value="SH3-like_dom_sf"/>
</dbReference>
<feature type="domain" description="EF-hand" evidence="12">
    <location>
        <begin position="180"/>
        <end position="215"/>
    </location>
</feature>